<dbReference type="SUPFAM" id="SSF51735">
    <property type="entry name" value="NAD(P)-binding Rossmann-fold domains"/>
    <property type="match status" value="1"/>
</dbReference>
<sequence>MNDRPYLVTGAAGFVGYHVVLALLARGDTVIGIDNINGYYDPALKEARLGNLAAGAATKNATFIFERMDISDTGAVAGLFERHHPFRVVHLAAQAGVRHSIENPGSYVQSNLVGFANILESCRNAGIDHLTYASSSSVYGANGKRPFSEHDNADHPVQFYAATKRANELMAHAYSSLHRLPTTGLRFFTVYGPWGRPDMAYFSFARKILGGEPIQLYNFGRQSRDFTYIDDVVATMLDLCDRPARGNDNWRPEHPDPQSSAAPFRLVNIGSAKPHSLGALVGALEAALGVKAEIEYLPPQPGDISDTHADISNLSAYIGSAPSTPLDLGISRFAEWYRDFYNA</sequence>
<proteinExistence type="predicted"/>
<dbReference type="AlphaFoldDB" id="A0A4R5PNJ1"/>
<name>A0A4R5PNJ1_9HYPH</name>
<reference evidence="3 4" key="1">
    <citation type="journal article" date="2013" name="Int. J. Syst. Evol. Microbiol.">
        <title>Hoeflea suaedae sp. nov., an endophytic bacterium isolated from the root of the halophyte Suaeda maritima.</title>
        <authorList>
            <person name="Chung E.J."/>
            <person name="Park J.A."/>
            <person name="Pramanik P."/>
            <person name="Bibi F."/>
            <person name="Jeon C.O."/>
            <person name="Chung Y.R."/>
        </authorList>
    </citation>
    <scope>NUCLEOTIDE SEQUENCE [LARGE SCALE GENOMIC DNA]</scope>
    <source>
        <strain evidence="3 4">YC6898</strain>
    </source>
</reference>
<keyword evidence="4" id="KW-1185">Reference proteome</keyword>
<dbReference type="InterPro" id="IPR036291">
    <property type="entry name" value="NAD(P)-bd_dom_sf"/>
</dbReference>
<evidence type="ECO:0000259" key="2">
    <source>
        <dbReference type="Pfam" id="PF01370"/>
    </source>
</evidence>
<dbReference type="PRINTS" id="PR01713">
    <property type="entry name" value="NUCEPIMERASE"/>
</dbReference>
<dbReference type="Pfam" id="PF01370">
    <property type="entry name" value="Epimerase"/>
    <property type="match status" value="1"/>
</dbReference>
<dbReference type="Gene3D" id="3.40.50.720">
    <property type="entry name" value="NAD(P)-binding Rossmann-like Domain"/>
    <property type="match status" value="1"/>
</dbReference>
<protein>
    <submittedName>
        <fullName evidence="3">NAD-dependent epimerase/dehydratase family protein</fullName>
    </submittedName>
</protein>
<comment type="caution">
    <text evidence="3">The sequence shown here is derived from an EMBL/GenBank/DDBJ whole genome shotgun (WGS) entry which is preliminary data.</text>
</comment>
<evidence type="ECO:0000256" key="1">
    <source>
        <dbReference type="ARBA" id="ARBA00023027"/>
    </source>
</evidence>
<dbReference type="OrthoDB" id="9801785at2"/>
<dbReference type="EMBL" id="SMSI01000001">
    <property type="protein sequence ID" value="TDH38127.1"/>
    <property type="molecule type" value="Genomic_DNA"/>
</dbReference>
<dbReference type="InterPro" id="IPR001509">
    <property type="entry name" value="Epimerase_deHydtase"/>
</dbReference>
<organism evidence="3 4">
    <name type="scientific">Pseudohoeflea suaedae</name>
    <dbReference type="NCBI Taxonomy" id="877384"/>
    <lineage>
        <taxon>Bacteria</taxon>
        <taxon>Pseudomonadati</taxon>
        <taxon>Pseudomonadota</taxon>
        <taxon>Alphaproteobacteria</taxon>
        <taxon>Hyphomicrobiales</taxon>
        <taxon>Rhizobiaceae</taxon>
        <taxon>Pseudohoeflea</taxon>
    </lineage>
</organism>
<feature type="domain" description="NAD-dependent epimerase/dehydratase" evidence="2">
    <location>
        <begin position="7"/>
        <end position="247"/>
    </location>
</feature>
<evidence type="ECO:0000313" key="3">
    <source>
        <dbReference type="EMBL" id="TDH38127.1"/>
    </source>
</evidence>
<keyword evidence="1" id="KW-0520">NAD</keyword>
<dbReference type="RefSeq" id="WP_133282962.1">
    <property type="nucleotide sequence ID" value="NZ_SMSI01000001.1"/>
</dbReference>
<dbReference type="Proteomes" id="UP000295131">
    <property type="component" value="Unassembled WGS sequence"/>
</dbReference>
<evidence type="ECO:0000313" key="4">
    <source>
        <dbReference type="Proteomes" id="UP000295131"/>
    </source>
</evidence>
<gene>
    <name evidence="3" type="ORF">E2A64_03085</name>
</gene>
<dbReference type="PANTHER" id="PTHR43574">
    <property type="entry name" value="EPIMERASE-RELATED"/>
    <property type="match status" value="1"/>
</dbReference>
<accession>A0A4R5PNJ1</accession>